<dbReference type="SUPFAM" id="SSF89796">
    <property type="entry name" value="CoA-transferase family III (CaiB/BaiF)"/>
    <property type="match status" value="1"/>
</dbReference>
<dbReference type="PANTHER" id="PTHR48207">
    <property type="entry name" value="SUCCINATE--HYDROXYMETHYLGLUTARATE COA-TRANSFERASE"/>
    <property type="match status" value="1"/>
</dbReference>
<dbReference type="Gene3D" id="3.30.1540.10">
    <property type="entry name" value="formyl-coa transferase, domain 3"/>
    <property type="match status" value="1"/>
</dbReference>
<dbReference type="Pfam" id="PF02515">
    <property type="entry name" value="CoA_transf_3"/>
    <property type="match status" value="1"/>
</dbReference>
<dbReference type="AlphaFoldDB" id="A0A1H0VUK2"/>
<name>A0A1H0VUK2_9BACT</name>
<dbReference type="RefSeq" id="WP_092226125.1">
    <property type="nucleotide sequence ID" value="NZ_FNJI01000066.1"/>
</dbReference>
<dbReference type="EMBL" id="FNJI01000066">
    <property type="protein sequence ID" value="SDP82043.1"/>
    <property type="molecule type" value="Genomic_DNA"/>
</dbReference>
<protein>
    <submittedName>
        <fullName evidence="2">CoA:oxalate CoA-transferase</fullName>
    </submittedName>
</protein>
<dbReference type="InterPro" id="IPR003673">
    <property type="entry name" value="CoA-Trfase_fam_III"/>
</dbReference>
<reference evidence="2 3" key="1">
    <citation type="submission" date="2016-10" db="EMBL/GenBank/DDBJ databases">
        <authorList>
            <person name="de Groot N.N."/>
        </authorList>
    </citation>
    <scope>NUCLEOTIDE SEQUENCE [LARGE SCALE GENOMIC DNA]</scope>
    <source>
        <strain evidence="2 3">DSM 12130</strain>
    </source>
</reference>
<dbReference type="Gene3D" id="3.40.50.10540">
    <property type="entry name" value="Crotonobetainyl-coa:carnitine coa-transferase, domain 1"/>
    <property type="match status" value="1"/>
</dbReference>
<gene>
    <name evidence="2" type="ORF">SAMN05660330_04243</name>
</gene>
<accession>A0A1H0VUK2</accession>
<dbReference type="STRING" id="91360.SAMN05660330_04243"/>
<dbReference type="GO" id="GO:0008410">
    <property type="term" value="F:CoA-transferase activity"/>
    <property type="evidence" value="ECO:0007669"/>
    <property type="project" value="TreeGrafter"/>
</dbReference>
<dbReference type="InterPro" id="IPR023606">
    <property type="entry name" value="CoA-Trfase_III_dom_1_sf"/>
</dbReference>
<evidence type="ECO:0000256" key="1">
    <source>
        <dbReference type="ARBA" id="ARBA00022679"/>
    </source>
</evidence>
<organism evidence="2 3">
    <name type="scientific">Desulforhopalus singaporensis</name>
    <dbReference type="NCBI Taxonomy" id="91360"/>
    <lineage>
        <taxon>Bacteria</taxon>
        <taxon>Pseudomonadati</taxon>
        <taxon>Thermodesulfobacteriota</taxon>
        <taxon>Desulfobulbia</taxon>
        <taxon>Desulfobulbales</taxon>
        <taxon>Desulfocapsaceae</taxon>
        <taxon>Desulforhopalus</taxon>
    </lineage>
</organism>
<evidence type="ECO:0000313" key="2">
    <source>
        <dbReference type="EMBL" id="SDP82043.1"/>
    </source>
</evidence>
<dbReference type="Proteomes" id="UP000199073">
    <property type="component" value="Unassembled WGS sequence"/>
</dbReference>
<evidence type="ECO:0000313" key="3">
    <source>
        <dbReference type="Proteomes" id="UP000199073"/>
    </source>
</evidence>
<dbReference type="InterPro" id="IPR044855">
    <property type="entry name" value="CoA-Trfase_III_dom3_sf"/>
</dbReference>
<keyword evidence="1 2" id="KW-0808">Transferase</keyword>
<proteinExistence type="predicted"/>
<dbReference type="PANTHER" id="PTHR48207:SF3">
    <property type="entry name" value="SUCCINATE--HYDROXYMETHYLGLUTARATE COA-TRANSFERASE"/>
    <property type="match status" value="1"/>
</dbReference>
<dbReference type="InterPro" id="IPR050483">
    <property type="entry name" value="CoA-transferase_III_domain"/>
</dbReference>
<sequence>MQNITTTQKQGPLSGVTVIDLTRVLAGPYCTMVLSDLGARVIKVENPNGGDDSRHIGPFVGSGQTTKSAYFMSLNRDKESIALDLKNDDDRKILFALLRNADVIIENFRPGVMEKLGLGWDVLKTRYPELIYAAVSGFGQSGPHRDRPAYDIVVQAMGGIMSVTGHKDQPPTRVGTSIGDITAGLFMSIAISTALYERTKTGTGTKIDVAMLDSQIAILENAVARYMALGENPQPLGTRHPSITPFSLFKAKDGYLVIAAGNNSLFQRLSEVLNAPELLEDPRFSTNALRTEHVETLTREIENLLANRSVSEWLDALSKAGVPSGPLNTVADILNDPHIEFRNMLITTEDPDIGQLKMAGNPIKFEGVPDLAKRPPAPDLDGDREKILAELGECVS</sequence>
<dbReference type="OrthoDB" id="9781472at2"/>
<keyword evidence="3" id="KW-1185">Reference proteome</keyword>